<dbReference type="Pfam" id="PF00877">
    <property type="entry name" value="NLPC_P60"/>
    <property type="match status" value="1"/>
</dbReference>
<dbReference type="InterPro" id="IPR036028">
    <property type="entry name" value="SH3-like_dom_sf"/>
</dbReference>
<dbReference type="EMBL" id="SDKC01000001">
    <property type="protein sequence ID" value="RXS75541.1"/>
    <property type="molecule type" value="Genomic_DNA"/>
</dbReference>
<keyword evidence="3 9" id="KW-0378">Hydrolase</keyword>
<name>A0A4Q1RII2_9FIRM</name>
<feature type="region of interest" description="Disordered" evidence="5">
    <location>
        <begin position="79"/>
        <end position="143"/>
    </location>
</feature>
<dbReference type="GO" id="GO:0009254">
    <property type="term" value="P:peptidoglycan turnover"/>
    <property type="evidence" value="ECO:0007669"/>
    <property type="project" value="InterPro"/>
</dbReference>
<keyword evidence="4" id="KW-0788">Thiol protease</keyword>
<evidence type="ECO:0000256" key="2">
    <source>
        <dbReference type="ARBA" id="ARBA00022670"/>
    </source>
</evidence>
<evidence type="ECO:0000313" key="9">
    <source>
        <dbReference type="EMBL" id="RXS75541.1"/>
    </source>
</evidence>
<dbReference type="Gene3D" id="2.40.40.10">
    <property type="entry name" value="RlpA-like domain"/>
    <property type="match status" value="1"/>
</dbReference>
<organism evidence="9 10">
    <name type="scientific">Blautia faecicola</name>
    <dbReference type="NCBI Taxonomy" id="2509240"/>
    <lineage>
        <taxon>Bacteria</taxon>
        <taxon>Bacillati</taxon>
        <taxon>Bacillota</taxon>
        <taxon>Clostridia</taxon>
        <taxon>Lachnospirales</taxon>
        <taxon>Lachnospiraceae</taxon>
        <taxon>Blautia</taxon>
    </lineage>
</organism>
<reference evidence="9 10" key="1">
    <citation type="submission" date="2019-01" db="EMBL/GenBank/DDBJ databases">
        <title>Blautia sp. nov. KGMB01111 isolated human feces.</title>
        <authorList>
            <person name="Park J.-E."/>
            <person name="Kim J.-S."/>
            <person name="Park S.-H."/>
        </authorList>
    </citation>
    <scope>NUCLEOTIDE SEQUENCE [LARGE SCALE GENOMIC DNA]</scope>
    <source>
        <strain evidence="9 10">KGMB01111</strain>
    </source>
</reference>
<dbReference type="Gene3D" id="2.30.30.40">
    <property type="entry name" value="SH3 Domains"/>
    <property type="match status" value="2"/>
</dbReference>
<evidence type="ECO:0000259" key="7">
    <source>
        <dbReference type="PROSITE" id="PS51781"/>
    </source>
</evidence>
<dbReference type="InterPro" id="IPR038765">
    <property type="entry name" value="Papain-like_cys_pep_sf"/>
</dbReference>
<dbReference type="InterPro" id="IPR052354">
    <property type="entry name" value="Cell_Wall_Dynamics_Protein"/>
</dbReference>
<dbReference type="AlphaFoldDB" id="A0A4Q1RII2"/>
<evidence type="ECO:0000256" key="6">
    <source>
        <dbReference type="SAM" id="SignalP"/>
    </source>
</evidence>
<proteinExistence type="inferred from homology"/>
<evidence type="ECO:0000256" key="4">
    <source>
        <dbReference type="ARBA" id="ARBA00022807"/>
    </source>
</evidence>
<comment type="similarity">
    <text evidence="1">Belongs to the peptidase C40 family.</text>
</comment>
<dbReference type="GO" id="GO:0004553">
    <property type="term" value="F:hydrolase activity, hydrolyzing O-glycosyl compounds"/>
    <property type="evidence" value="ECO:0007669"/>
    <property type="project" value="InterPro"/>
</dbReference>
<evidence type="ECO:0000256" key="3">
    <source>
        <dbReference type="ARBA" id="ARBA00022801"/>
    </source>
</evidence>
<gene>
    <name evidence="9" type="ORF">ETP43_10155</name>
</gene>
<dbReference type="PROSITE" id="PS51935">
    <property type="entry name" value="NLPC_P60"/>
    <property type="match status" value="1"/>
</dbReference>
<dbReference type="Proteomes" id="UP000290106">
    <property type="component" value="Unassembled WGS sequence"/>
</dbReference>
<evidence type="ECO:0000313" key="10">
    <source>
        <dbReference type="Proteomes" id="UP000290106"/>
    </source>
</evidence>
<dbReference type="Pfam" id="PF08239">
    <property type="entry name" value="SH3_3"/>
    <property type="match status" value="1"/>
</dbReference>
<dbReference type="GO" id="GO:0019867">
    <property type="term" value="C:outer membrane"/>
    <property type="evidence" value="ECO:0007669"/>
    <property type="project" value="InterPro"/>
</dbReference>
<dbReference type="PANTHER" id="PTHR34408">
    <property type="entry name" value="FAMILY PROTEIN, PUTATIVE-RELATED"/>
    <property type="match status" value="1"/>
</dbReference>
<dbReference type="GO" id="GO:0008234">
    <property type="term" value="F:cysteine-type peptidase activity"/>
    <property type="evidence" value="ECO:0007669"/>
    <property type="project" value="UniProtKB-KW"/>
</dbReference>
<accession>A0A4Q1RII2</accession>
<dbReference type="InterPro" id="IPR036908">
    <property type="entry name" value="RlpA-like_sf"/>
</dbReference>
<dbReference type="SMART" id="SM00287">
    <property type="entry name" value="SH3b"/>
    <property type="match status" value="2"/>
</dbReference>
<dbReference type="Pfam" id="PF06725">
    <property type="entry name" value="3D"/>
    <property type="match status" value="1"/>
</dbReference>
<comment type="caution">
    <text evidence="9">The sequence shown here is derived from an EMBL/GenBank/DDBJ whole genome shotgun (WGS) entry which is preliminary data.</text>
</comment>
<dbReference type="GO" id="GO:0006508">
    <property type="term" value="P:proteolysis"/>
    <property type="evidence" value="ECO:0007669"/>
    <property type="project" value="UniProtKB-KW"/>
</dbReference>
<keyword evidence="10" id="KW-1185">Reference proteome</keyword>
<sequence>MIRKKWKRMLALSMACTMTVSMAVPAVAAQEGETSLQTAEAAELQETPEQFEARTGYHLPDGYTYVLNNGFVIIQTDGSPQITPVATPEPTPEETPTPTVTPTPSATPDVTTPTPAPTETTTQPSATPEAITTPEAADPAQEAEAENIPVITAFPQSVEVPVTVEDYRFWTVSASKKAAQAKANLEIKEEMSEDSRSVGSLKEGGICYILKKEEGWYYVESGNVRGFVEKKAVKKIGDKNEALLTPVYAVEMIAPAENQAYTYYRATIQQTEAKKSYALCKGDELNIRADKNTDSEIVGTMKKGNLCYILADETEEWVYVESGEVRGFVKKEYLQTGKKVNKKVKKTGEDQFTLAVAQVDPKENPALYYTITSMKAGIPDGAIRDSIVDYANGFLGTVWEKEGTSLCEGIDTKEFAEQIYEAYGYDVTDKDGNVQEQGKVSVDQAKPGDVICYGSGEEASAAGIYVGDGKIVQASETRGKVATVKVDTTQESFALELFEDTKVIAGSKNISEVNATEAMYGQDLGLFKLTYYCACAKCCGKATGITASGARVAEGETIAVDPSVIPYGTKVIINGHIFTAQDCGSGVKENHIDIYVDDHERALALGCNYAEVHLMK</sequence>
<dbReference type="CDD" id="cd14667">
    <property type="entry name" value="3D_containing_proteins"/>
    <property type="match status" value="1"/>
</dbReference>
<dbReference type="RefSeq" id="WP_129257969.1">
    <property type="nucleotide sequence ID" value="NZ_SDKC01000001.1"/>
</dbReference>
<feature type="domain" description="NlpC/P60" evidence="8">
    <location>
        <begin position="381"/>
        <end position="505"/>
    </location>
</feature>
<dbReference type="InterPro" id="IPR003646">
    <property type="entry name" value="SH3-like_bac-type"/>
</dbReference>
<dbReference type="SUPFAM" id="SSF50685">
    <property type="entry name" value="Barwin-like endoglucanases"/>
    <property type="match status" value="1"/>
</dbReference>
<dbReference type="PROSITE" id="PS51781">
    <property type="entry name" value="SH3B"/>
    <property type="match status" value="1"/>
</dbReference>
<dbReference type="Gene3D" id="3.90.1720.10">
    <property type="entry name" value="endopeptidase domain like (from Nostoc punctiforme)"/>
    <property type="match status" value="1"/>
</dbReference>
<keyword evidence="2" id="KW-0645">Protease</keyword>
<dbReference type="SUPFAM" id="SSF50044">
    <property type="entry name" value="SH3-domain"/>
    <property type="match status" value="1"/>
</dbReference>
<feature type="signal peptide" evidence="6">
    <location>
        <begin position="1"/>
        <end position="28"/>
    </location>
</feature>
<feature type="compositionally biased region" description="Low complexity" evidence="5">
    <location>
        <begin position="102"/>
        <end position="142"/>
    </location>
</feature>
<protein>
    <submittedName>
        <fullName evidence="9">Cell wall hydrolase</fullName>
    </submittedName>
</protein>
<dbReference type="InterPro" id="IPR059180">
    <property type="entry name" value="3D_YorM"/>
</dbReference>
<dbReference type="PANTHER" id="PTHR34408:SF1">
    <property type="entry name" value="GLYCOSYL HYDROLASE FAMILY 19 DOMAIN-CONTAINING PROTEIN HI_1415"/>
    <property type="match status" value="1"/>
</dbReference>
<feature type="compositionally biased region" description="Pro residues" evidence="5">
    <location>
        <begin position="87"/>
        <end position="101"/>
    </location>
</feature>
<feature type="domain" description="SH3b" evidence="7">
    <location>
        <begin position="270"/>
        <end position="338"/>
    </location>
</feature>
<keyword evidence="6" id="KW-0732">Signal</keyword>
<dbReference type="InterPro" id="IPR000064">
    <property type="entry name" value="NLP_P60_dom"/>
</dbReference>
<feature type="chain" id="PRO_5020823310" evidence="6">
    <location>
        <begin position="29"/>
        <end position="616"/>
    </location>
</feature>
<dbReference type="InterPro" id="IPR010611">
    <property type="entry name" value="3D_dom"/>
</dbReference>
<evidence type="ECO:0000259" key="8">
    <source>
        <dbReference type="PROSITE" id="PS51935"/>
    </source>
</evidence>
<dbReference type="SUPFAM" id="SSF54001">
    <property type="entry name" value="Cysteine proteinases"/>
    <property type="match status" value="1"/>
</dbReference>
<evidence type="ECO:0000256" key="1">
    <source>
        <dbReference type="ARBA" id="ARBA00007074"/>
    </source>
</evidence>
<evidence type="ECO:0000256" key="5">
    <source>
        <dbReference type="SAM" id="MobiDB-lite"/>
    </source>
</evidence>
<dbReference type="OrthoDB" id="9798935at2"/>